<name>A0A1B8YKU5_9GAMM</name>
<proteinExistence type="predicted"/>
<dbReference type="AlphaFoldDB" id="A0A1B8YKU5"/>
<keyword evidence="2" id="KW-1185">Reference proteome</keyword>
<comment type="caution">
    <text evidence="1">The sequence shown here is derived from an EMBL/GenBank/DDBJ whole genome shotgun (WGS) entry which is preliminary data.</text>
</comment>
<reference evidence="2" key="1">
    <citation type="submission" date="2015-11" db="EMBL/GenBank/DDBJ databases">
        <authorList>
            <person name="Tobias N.J."/>
            <person name="Mishra B."/>
            <person name="Gupta D.K."/>
            <person name="Thines M."/>
            <person name="Stinear T.P."/>
            <person name="Bode H.B."/>
        </authorList>
    </citation>
    <scope>NUCLEOTIDE SEQUENCE [LARGE SCALE GENOMIC DNA]</scope>
    <source>
        <strain evidence="2">PB45.5</strain>
    </source>
</reference>
<accession>A0A1B8YKU5</accession>
<protein>
    <submittedName>
        <fullName evidence="1">Uncharacterized protein</fullName>
    </submittedName>
</protein>
<gene>
    <name evidence="1" type="ORF">Phpb_01222</name>
</gene>
<evidence type="ECO:0000313" key="2">
    <source>
        <dbReference type="Proteomes" id="UP000092665"/>
    </source>
</evidence>
<evidence type="ECO:0000313" key="1">
    <source>
        <dbReference type="EMBL" id="OCA55689.1"/>
    </source>
</evidence>
<sequence>MPLHVVRAVLGNALPRFVIVTLKPVVPFERRAEVSEGAVGPIRLMDGVSGRVNLVDGDMDVQVVGVVMHGTDALMLGEAKPSADAVLNRAQRLRVGLLSRAEANQQVIGLVGLGTGVAVLGRHHLGHDSGQGVCLAVRDAHVTQALGLALLVGDVLHQLREVALLDGAHGDVLGNHAHPPAVLAAKKVMALPSGGPRPS</sequence>
<dbReference type="EMBL" id="LOIC01000030">
    <property type="protein sequence ID" value="OCA55689.1"/>
    <property type="molecule type" value="Genomic_DNA"/>
</dbReference>
<organism evidence="1 2">
    <name type="scientific">Photorhabdus namnaonensis</name>
    <dbReference type="NCBI Taxonomy" id="1851568"/>
    <lineage>
        <taxon>Bacteria</taxon>
        <taxon>Pseudomonadati</taxon>
        <taxon>Pseudomonadota</taxon>
        <taxon>Gammaproteobacteria</taxon>
        <taxon>Enterobacterales</taxon>
        <taxon>Morganellaceae</taxon>
        <taxon>Photorhabdus</taxon>
    </lineage>
</organism>
<dbReference type="Proteomes" id="UP000092665">
    <property type="component" value="Unassembled WGS sequence"/>
</dbReference>